<evidence type="ECO:0000256" key="7">
    <source>
        <dbReference type="PROSITE-ProRule" id="PRU01091"/>
    </source>
</evidence>
<dbReference type="GO" id="GO:0000976">
    <property type="term" value="F:transcription cis-regulatory region binding"/>
    <property type="evidence" value="ECO:0007669"/>
    <property type="project" value="TreeGrafter"/>
</dbReference>
<dbReference type="Gene3D" id="1.10.10.10">
    <property type="entry name" value="Winged helix-like DNA-binding domain superfamily/Winged helix DNA-binding domain"/>
    <property type="match status" value="1"/>
</dbReference>
<dbReference type="PANTHER" id="PTHR48111">
    <property type="entry name" value="REGULATOR OF RPOS"/>
    <property type="match status" value="1"/>
</dbReference>
<feature type="DNA-binding region" description="OmpR/PhoB-type" evidence="7">
    <location>
        <begin position="140"/>
        <end position="237"/>
    </location>
</feature>
<proteinExistence type="predicted"/>
<dbReference type="SMART" id="SM00862">
    <property type="entry name" value="Trans_reg_C"/>
    <property type="match status" value="1"/>
</dbReference>
<dbReference type="Gene3D" id="6.10.250.690">
    <property type="match status" value="1"/>
</dbReference>
<evidence type="ECO:0000256" key="6">
    <source>
        <dbReference type="PROSITE-ProRule" id="PRU00169"/>
    </source>
</evidence>
<dbReference type="GO" id="GO:0005829">
    <property type="term" value="C:cytosol"/>
    <property type="evidence" value="ECO:0007669"/>
    <property type="project" value="TreeGrafter"/>
</dbReference>
<organism evidence="10 11">
    <name type="scientific">Vineibacter terrae</name>
    <dbReference type="NCBI Taxonomy" id="2586908"/>
    <lineage>
        <taxon>Bacteria</taxon>
        <taxon>Pseudomonadati</taxon>
        <taxon>Pseudomonadota</taxon>
        <taxon>Alphaproteobacteria</taxon>
        <taxon>Hyphomicrobiales</taxon>
        <taxon>Vineibacter</taxon>
    </lineage>
</organism>
<keyword evidence="3" id="KW-0805">Transcription regulation</keyword>
<accession>A0A5C8PD86</accession>
<dbReference type="SUPFAM" id="SSF46894">
    <property type="entry name" value="C-terminal effector domain of the bipartite response regulators"/>
    <property type="match status" value="1"/>
</dbReference>
<dbReference type="RefSeq" id="WP_147850472.1">
    <property type="nucleotide sequence ID" value="NZ_VDUZ01000040.1"/>
</dbReference>
<dbReference type="GO" id="GO:0006355">
    <property type="term" value="P:regulation of DNA-templated transcription"/>
    <property type="evidence" value="ECO:0007669"/>
    <property type="project" value="InterPro"/>
</dbReference>
<evidence type="ECO:0000256" key="2">
    <source>
        <dbReference type="ARBA" id="ARBA00023012"/>
    </source>
</evidence>
<dbReference type="GO" id="GO:0032993">
    <property type="term" value="C:protein-DNA complex"/>
    <property type="evidence" value="ECO:0007669"/>
    <property type="project" value="TreeGrafter"/>
</dbReference>
<dbReference type="InterPro" id="IPR036388">
    <property type="entry name" value="WH-like_DNA-bd_sf"/>
</dbReference>
<evidence type="ECO:0000256" key="3">
    <source>
        <dbReference type="ARBA" id="ARBA00023015"/>
    </source>
</evidence>
<evidence type="ECO:0000256" key="5">
    <source>
        <dbReference type="ARBA" id="ARBA00023163"/>
    </source>
</evidence>
<reference evidence="10 11" key="1">
    <citation type="submission" date="2019-06" db="EMBL/GenBank/DDBJ databases">
        <title>New taxonomy in bacterial strain CC-CFT640, isolated from vineyard.</title>
        <authorList>
            <person name="Lin S.-Y."/>
            <person name="Tsai C.-F."/>
            <person name="Young C.-C."/>
        </authorList>
    </citation>
    <scope>NUCLEOTIDE SEQUENCE [LARGE SCALE GENOMIC DNA]</scope>
    <source>
        <strain evidence="10 11">CC-CFT640</strain>
    </source>
</reference>
<feature type="domain" description="OmpR/PhoB-type" evidence="9">
    <location>
        <begin position="140"/>
        <end position="237"/>
    </location>
</feature>
<dbReference type="EMBL" id="VDUZ01000040">
    <property type="protein sequence ID" value="TXL71713.1"/>
    <property type="molecule type" value="Genomic_DNA"/>
</dbReference>
<keyword evidence="5" id="KW-0804">Transcription</keyword>
<dbReference type="SMART" id="SM00448">
    <property type="entry name" value="REC"/>
    <property type="match status" value="1"/>
</dbReference>
<keyword evidence="4 7" id="KW-0238">DNA-binding</keyword>
<name>A0A5C8PD86_9HYPH</name>
<dbReference type="OrthoDB" id="9802426at2"/>
<dbReference type="Proteomes" id="UP000321638">
    <property type="component" value="Unassembled WGS sequence"/>
</dbReference>
<dbReference type="PROSITE" id="PS50110">
    <property type="entry name" value="RESPONSE_REGULATORY"/>
    <property type="match status" value="1"/>
</dbReference>
<dbReference type="InterPro" id="IPR039420">
    <property type="entry name" value="WalR-like"/>
</dbReference>
<dbReference type="Gene3D" id="3.40.50.2300">
    <property type="match status" value="1"/>
</dbReference>
<evidence type="ECO:0000259" key="9">
    <source>
        <dbReference type="PROSITE" id="PS51755"/>
    </source>
</evidence>
<feature type="domain" description="Response regulatory" evidence="8">
    <location>
        <begin position="3"/>
        <end position="116"/>
    </location>
</feature>
<feature type="modified residue" description="4-aspartylphosphate" evidence="6">
    <location>
        <position position="52"/>
    </location>
</feature>
<dbReference type="GO" id="GO:0000156">
    <property type="term" value="F:phosphorelay response regulator activity"/>
    <property type="evidence" value="ECO:0007669"/>
    <property type="project" value="TreeGrafter"/>
</dbReference>
<evidence type="ECO:0000256" key="4">
    <source>
        <dbReference type="ARBA" id="ARBA00023125"/>
    </source>
</evidence>
<dbReference type="FunFam" id="3.40.50.2300:FF:000001">
    <property type="entry name" value="DNA-binding response regulator PhoB"/>
    <property type="match status" value="1"/>
</dbReference>
<keyword evidence="11" id="KW-1185">Reference proteome</keyword>
<evidence type="ECO:0000313" key="11">
    <source>
        <dbReference type="Proteomes" id="UP000321638"/>
    </source>
</evidence>
<gene>
    <name evidence="10" type="ORF">FHP25_28915</name>
</gene>
<keyword evidence="1 6" id="KW-0597">Phosphoprotein</keyword>
<comment type="caution">
    <text evidence="10">The sequence shown here is derived from an EMBL/GenBank/DDBJ whole genome shotgun (WGS) entry which is preliminary data.</text>
</comment>
<evidence type="ECO:0000313" key="10">
    <source>
        <dbReference type="EMBL" id="TXL71713.1"/>
    </source>
</evidence>
<dbReference type="InterPro" id="IPR011006">
    <property type="entry name" value="CheY-like_superfamily"/>
</dbReference>
<evidence type="ECO:0000256" key="1">
    <source>
        <dbReference type="ARBA" id="ARBA00022553"/>
    </source>
</evidence>
<protein>
    <submittedName>
        <fullName evidence="10">Response regulator transcription factor</fullName>
    </submittedName>
</protein>
<sequence>MPKVLVVDDDRHIRDVVAFALRKEGYAVAEAGDGAAALQAAEQEKPDLLVLDILMPEMDGTEVCRRLRATSAVPIIFLSSKDDEIDRVVGLELGGDDYVTKPFSPRELVARVKAVLRRRDGAVIGTPAATLSAADELPPHRVLRRGFLALDLDAHVATWDGAAIELTATEFAMLRTLAERPGKVFTRDNLMERAYDDRRFVSDRTIDSHVRRIRAKLAAAGGAPIETVHGVGYKLAAATPAP</sequence>
<dbReference type="InterPro" id="IPR001789">
    <property type="entry name" value="Sig_transdc_resp-reg_receiver"/>
</dbReference>
<dbReference type="InterPro" id="IPR001867">
    <property type="entry name" value="OmpR/PhoB-type_DNA-bd"/>
</dbReference>
<evidence type="ECO:0000259" key="8">
    <source>
        <dbReference type="PROSITE" id="PS50110"/>
    </source>
</evidence>
<dbReference type="PROSITE" id="PS51755">
    <property type="entry name" value="OMPR_PHOB"/>
    <property type="match status" value="1"/>
</dbReference>
<keyword evidence="2" id="KW-0902">Two-component regulatory system</keyword>
<dbReference type="Pfam" id="PF00486">
    <property type="entry name" value="Trans_reg_C"/>
    <property type="match status" value="1"/>
</dbReference>
<dbReference type="PANTHER" id="PTHR48111:SF59">
    <property type="entry name" value="TRANSCRIPTIONAL REGULATORY PROTEIN BAER"/>
    <property type="match status" value="1"/>
</dbReference>
<dbReference type="InterPro" id="IPR016032">
    <property type="entry name" value="Sig_transdc_resp-reg_C-effctor"/>
</dbReference>
<dbReference type="AlphaFoldDB" id="A0A5C8PD86"/>
<dbReference type="CDD" id="cd00383">
    <property type="entry name" value="trans_reg_C"/>
    <property type="match status" value="1"/>
</dbReference>
<dbReference type="SUPFAM" id="SSF52172">
    <property type="entry name" value="CheY-like"/>
    <property type="match status" value="1"/>
</dbReference>
<dbReference type="Pfam" id="PF00072">
    <property type="entry name" value="Response_reg"/>
    <property type="match status" value="1"/>
</dbReference>